<evidence type="ECO:0000313" key="10">
    <source>
        <dbReference type="Proteomes" id="UP000436088"/>
    </source>
</evidence>
<dbReference type="AlphaFoldDB" id="A0A6A3CQE5"/>
<evidence type="ECO:0000256" key="4">
    <source>
        <dbReference type="ARBA" id="ARBA00022821"/>
    </source>
</evidence>
<evidence type="ECO:0000256" key="3">
    <source>
        <dbReference type="ARBA" id="ARBA00022692"/>
    </source>
</evidence>
<comment type="similarity">
    <text evidence="2">Belongs to the MLO family.</text>
</comment>
<keyword evidence="7" id="KW-0568">Pathogenesis-related protein</keyword>
<keyword evidence="6 8" id="KW-0472">Membrane</keyword>
<evidence type="ECO:0000256" key="2">
    <source>
        <dbReference type="ARBA" id="ARBA00006574"/>
    </source>
</evidence>
<accession>A0A6A3CQE5</accession>
<organism evidence="9 10">
    <name type="scientific">Hibiscus syriacus</name>
    <name type="common">Rose of Sharon</name>
    <dbReference type="NCBI Taxonomy" id="106335"/>
    <lineage>
        <taxon>Eukaryota</taxon>
        <taxon>Viridiplantae</taxon>
        <taxon>Streptophyta</taxon>
        <taxon>Embryophyta</taxon>
        <taxon>Tracheophyta</taxon>
        <taxon>Spermatophyta</taxon>
        <taxon>Magnoliopsida</taxon>
        <taxon>eudicotyledons</taxon>
        <taxon>Gunneridae</taxon>
        <taxon>Pentapetalae</taxon>
        <taxon>rosids</taxon>
        <taxon>malvids</taxon>
        <taxon>Malvales</taxon>
        <taxon>Malvaceae</taxon>
        <taxon>Malvoideae</taxon>
        <taxon>Hibiscus</taxon>
    </lineage>
</organism>
<dbReference type="PANTHER" id="PTHR31942:SF77">
    <property type="entry name" value="MLO-LIKE PROTEIN 14"/>
    <property type="match status" value="1"/>
</dbReference>
<feature type="transmembrane region" description="Helical" evidence="8">
    <location>
        <begin position="20"/>
        <end position="47"/>
    </location>
</feature>
<evidence type="ECO:0000313" key="9">
    <source>
        <dbReference type="EMBL" id="KAE8731755.1"/>
    </source>
</evidence>
<keyword evidence="5 8" id="KW-1133">Transmembrane helix</keyword>
<keyword evidence="4" id="KW-0611">Plant defense</keyword>
<dbReference type="GO" id="GO:0006952">
    <property type="term" value="P:defense response"/>
    <property type="evidence" value="ECO:0007669"/>
    <property type="project" value="UniProtKB-KW"/>
</dbReference>
<dbReference type="PANTHER" id="PTHR31942">
    <property type="entry name" value="MLO-LIKE PROTEIN 1"/>
    <property type="match status" value="1"/>
</dbReference>
<comment type="caution">
    <text evidence="9">The sequence shown here is derived from an EMBL/GenBank/DDBJ whole genome shotgun (WGS) entry which is preliminary data.</text>
</comment>
<dbReference type="EMBL" id="VEPZ02000187">
    <property type="protein sequence ID" value="KAE8731755.1"/>
    <property type="molecule type" value="Genomic_DNA"/>
</dbReference>
<protein>
    <submittedName>
        <fullName evidence="9">MLO-like protein 11</fullName>
    </submittedName>
</protein>
<reference evidence="9" key="1">
    <citation type="submission" date="2019-09" db="EMBL/GenBank/DDBJ databases">
        <title>Draft genome information of white flower Hibiscus syriacus.</title>
        <authorList>
            <person name="Kim Y.-M."/>
        </authorList>
    </citation>
    <scope>NUCLEOTIDE SEQUENCE [LARGE SCALE GENOMIC DNA]</scope>
    <source>
        <strain evidence="9">YM2019G1</strain>
    </source>
</reference>
<evidence type="ECO:0000256" key="7">
    <source>
        <dbReference type="ARBA" id="ARBA00023265"/>
    </source>
</evidence>
<feature type="transmembrane region" description="Helical" evidence="8">
    <location>
        <begin position="125"/>
        <end position="146"/>
    </location>
</feature>
<dbReference type="GO" id="GO:0016020">
    <property type="term" value="C:membrane"/>
    <property type="evidence" value="ECO:0007669"/>
    <property type="project" value="UniProtKB-SubCell"/>
</dbReference>
<name>A0A6A3CQE5_HIBSY</name>
<feature type="transmembrane region" description="Helical" evidence="8">
    <location>
        <begin position="67"/>
        <end position="85"/>
    </location>
</feature>
<proteinExistence type="inferred from homology"/>
<dbReference type="InterPro" id="IPR004326">
    <property type="entry name" value="Mlo"/>
</dbReference>
<dbReference type="Proteomes" id="UP000436088">
    <property type="component" value="Unassembled WGS sequence"/>
</dbReference>
<evidence type="ECO:0000256" key="6">
    <source>
        <dbReference type="ARBA" id="ARBA00023136"/>
    </source>
</evidence>
<comment type="subcellular location">
    <subcellularLocation>
        <location evidence="1">Membrane</location>
        <topology evidence="1">Multi-pass membrane protein</topology>
    </subcellularLocation>
</comment>
<keyword evidence="10" id="KW-1185">Reference proteome</keyword>
<gene>
    <name evidence="9" type="ORF">F3Y22_tig00002655pilonHSYRG00032</name>
</gene>
<keyword evidence="3 8" id="KW-0812">Transmembrane</keyword>
<evidence type="ECO:0000256" key="5">
    <source>
        <dbReference type="ARBA" id="ARBA00022989"/>
    </source>
</evidence>
<dbReference type="Pfam" id="PF03094">
    <property type="entry name" value="Mlo"/>
    <property type="match status" value="3"/>
</dbReference>
<evidence type="ECO:0000256" key="1">
    <source>
        <dbReference type="ARBA" id="ARBA00004141"/>
    </source>
</evidence>
<sequence length="378" mass="43733">MVESVEDAKEMRSVASTPTWSTATVLTVFVAVSLIVERSIHLLTNWLTIIERKPLLKALDKMKEVPYLYYHLFIVFWTCFFRVNAARIHVAPSSSNIEGNIEYLHSVKGHEPFVSHEGLEQLHRFIFLMAITHLAYSCLTMLLAIVKIHRSRAWEEEAHMDQHGLLTAQARESLMRRQTPFVVHHKASPLANKVVIWLICYFRQFGWSVVRADYLTLRKWFIMNHNLSPKYDFHDYMVQSMEEEFQMIVGIRQRSALGLVLLVGAKLQHIMSTLTLKSAGITSYCSGTTLRTRDELFWFKKPEWLLSLIHFILFQWKFGYNSCFLHNHTFVYCQFILGFAGQFMCSYITLPLNALVTQMGTNFKAALIPAGVRETISG</sequence>
<evidence type="ECO:0000256" key="8">
    <source>
        <dbReference type="SAM" id="Phobius"/>
    </source>
</evidence>